<protein>
    <submittedName>
        <fullName evidence="8">ABC transporter permease</fullName>
    </submittedName>
</protein>
<evidence type="ECO:0000256" key="4">
    <source>
        <dbReference type="ARBA" id="ARBA00022989"/>
    </source>
</evidence>
<dbReference type="PANTHER" id="PTHR47089:SF1">
    <property type="entry name" value="GUANOSINE ABC TRANSPORTER PERMEASE PROTEIN NUPP"/>
    <property type="match status" value="1"/>
</dbReference>
<dbReference type="CDD" id="cd06580">
    <property type="entry name" value="TM_PBP1_transp_TpRbsC_like"/>
    <property type="match status" value="1"/>
</dbReference>
<evidence type="ECO:0000256" key="3">
    <source>
        <dbReference type="ARBA" id="ARBA00022692"/>
    </source>
</evidence>
<evidence type="ECO:0000313" key="8">
    <source>
        <dbReference type="EMBL" id="BDZ47193.1"/>
    </source>
</evidence>
<gene>
    <name evidence="8" type="ORF">GCM10025866_31020</name>
</gene>
<feature type="transmembrane region" description="Helical" evidence="7">
    <location>
        <begin position="302"/>
        <end position="322"/>
    </location>
</feature>
<keyword evidence="3 7" id="KW-0812">Transmembrane</keyword>
<feature type="transmembrane region" description="Helical" evidence="7">
    <location>
        <begin position="266"/>
        <end position="290"/>
    </location>
</feature>
<feature type="transmembrane region" description="Helical" evidence="7">
    <location>
        <begin position="181"/>
        <end position="199"/>
    </location>
</feature>
<dbReference type="PANTHER" id="PTHR47089">
    <property type="entry name" value="ABC TRANSPORTER, PERMEASE PROTEIN"/>
    <property type="match status" value="1"/>
</dbReference>
<keyword evidence="9" id="KW-1185">Reference proteome</keyword>
<sequence length="386" mass="40738">MRSILPVVLALVVAGLIIVVMGSNPLDFYAGVWKYGLTGNNWQDSLRLMAPLMIIALGLIVAFRGQLWNLGYNGTFLLGSVVASGLGPNLFPVLPGWLVTAIIILGSLLVGALWSVVPAVLKARFGTNEIITSLVMSFIAIGVVNLLIKGPVHDPNPRVTAPQTATIARENLLPFIDGTRVHIGFVVAIVLALVAQFIVSRTSFGVRLDVFGASPKAAQHVGISRSWMIILLFCTSGALIALAGSIDVLGNVTYQRANWNPGYGDAVMPFVFLARLSPLAAIPLVAFYSVFANGGINAARSVGLNSDFLLVVVGLILVFMTITEFVGEKRRLGQGYLPAGMKQSVMALFGPRAAAPVKVTTPAPDKVTTSSSPTTTTTSTPGKVTT</sequence>
<feature type="transmembrane region" description="Helical" evidence="7">
    <location>
        <begin position="70"/>
        <end position="91"/>
    </location>
</feature>
<feature type="transmembrane region" description="Helical" evidence="7">
    <location>
        <begin position="226"/>
        <end position="246"/>
    </location>
</feature>
<dbReference type="InterPro" id="IPR001851">
    <property type="entry name" value="ABC_transp_permease"/>
</dbReference>
<keyword evidence="5 7" id="KW-0472">Membrane</keyword>
<proteinExistence type="predicted"/>
<dbReference type="Proteomes" id="UP001321498">
    <property type="component" value="Chromosome"/>
</dbReference>
<evidence type="ECO:0000256" key="7">
    <source>
        <dbReference type="SAM" id="Phobius"/>
    </source>
</evidence>
<dbReference type="EMBL" id="AP027731">
    <property type="protein sequence ID" value="BDZ47193.1"/>
    <property type="molecule type" value="Genomic_DNA"/>
</dbReference>
<organism evidence="8 9">
    <name type="scientific">Naasia aerilata</name>
    <dbReference type="NCBI Taxonomy" id="1162966"/>
    <lineage>
        <taxon>Bacteria</taxon>
        <taxon>Bacillati</taxon>
        <taxon>Actinomycetota</taxon>
        <taxon>Actinomycetes</taxon>
        <taxon>Micrococcales</taxon>
        <taxon>Microbacteriaceae</taxon>
        <taxon>Naasia</taxon>
    </lineage>
</organism>
<evidence type="ECO:0000256" key="6">
    <source>
        <dbReference type="SAM" id="MobiDB-lite"/>
    </source>
</evidence>
<feature type="transmembrane region" description="Helical" evidence="7">
    <location>
        <begin position="130"/>
        <end position="148"/>
    </location>
</feature>
<keyword evidence="4 7" id="KW-1133">Transmembrane helix</keyword>
<feature type="transmembrane region" description="Helical" evidence="7">
    <location>
        <begin position="46"/>
        <end position="63"/>
    </location>
</feature>
<feature type="region of interest" description="Disordered" evidence="6">
    <location>
        <begin position="360"/>
        <end position="386"/>
    </location>
</feature>
<dbReference type="Pfam" id="PF02653">
    <property type="entry name" value="BPD_transp_2"/>
    <property type="match status" value="1"/>
</dbReference>
<name>A0ABN6XSQ7_9MICO</name>
<evidence type="ECO:0000256" key="2">
    <source>
        <dbReference type="ARBA" id="ARBA00022475"/>
    </source>
</evidence>
<evidence type="ECO:0000313" key="9">
    <source>
        <dbReference type="Proteomes" id="UP001321498"/>
    </source>
</evidence>
<accession>A0ABN6XSQ7</accession>
<feature type="transmembrane region" description="Helical" evidence="7">
    <location>
        <begin position="97"/>
        <end position="121"/>
    </location>
</feature>
<keyword evidence="2" id="KW-1003">Cell membrane</keyword>
<dbReference type="RefSeq" id="WP_286277145.1">
    <property type="nucleotide sequence ID" value="NZ_AP027731.1"/>
</dbReference>
<evidence type="ECO:0000256" key="5">
    <source>
        <dbReference type="ARBA" id="ARBA00023136"/>
    </source>
</evidence>
<comment type="subcellular location">
    <subcellularLocation>
        <location evidence="1">Cell membrane</location>
        <topology evidence="1">Multi-pass membrane protein</topology>
    </subcellularLocation>
</comment>
<reference evidence="9" key="1">
    <citation type="journal article" date="2019" name="Int. J. Syst. Evol. Microbiol.">
        <title>The Global Catalogue of Microorganisms (GCM) 10K type strain sequencing project: providing services to taxonomists for standard genome sequencing and annotation.</title>
        <authorList>
            <consortium name="The Broad Institute Genomics Platform"/>
            <consortium name="The Broad Institute Genome Sequencing Center for Infectious Disease"/>
            <person name="Wu L."/>
            <person name="Ma J."/>
        </authorList>
    </citation>
    <scope>NUCLEOTIDE SEQUENCE [LARGE SCALE GENOMIC DNA]</scope>
    <source>
        <strain evidence="9">NBRC 108725</strain>
    </source>
</reference>
<evidence type="ECO:0000256" key="1">
    <source>
        <dbReference type="ARBA" id="ARBA00004651"/>
    </source>
</evidence>